<dbReference type="Proteomes" id="UP000294692">
    <property type="component" value="Unassembled WGS sequence"/>
</dbReference>
<accession>A0A4V2VSM7</accession>
<dbReference type="SUPFAM" id="SSF46785">
    <property type="entry name" value="Winged helix' DNA-binding domain"/>
    <property type="match status" value="1"/>
</dbReference>
<feature type="compositionally biased region" description="Polar residues" evidence="3">
    <location>
        <begin position="1"/>
        <end position="10"/>
    </location>
</feature>
<protein>
    <submittedName>
        <fullName evidence="5">IclR family transcriptional regulator</fullName>
    </submittedName>
</protein>
<reference evidence="5 6" key="1">
    <citation type="submission" date="2019-03" db="EMBL/GenBank/DDBJ databases">
        <title>Genomic Encyclopedia of Type Strains, Phase IV (KMG-IV): sequencing the most valuable type-strain genomes for metagenomic binning, comparative biology and taxonomic classification.</title>
        <authorList>
            <person name="Goeker M."/>
        </authorList>
    </citation>
    <scope>NUCLEOTIDE SEQUENCE [LARGE SCALE GENOMIC DNA]</scope>
    <source>
        <strain evidence="5 6">DSM 100048</strain>
    </source>
</reference>
<feature type="region of interest" description="Disordered" evidence="3">
    <location>
        <begin position="1"/>
        <end position="25"/>
    </location>
</feature>
<gene>
    <name evidence="5" type="ORF">EV686_101318</name>
</gene>
<evidence type="ECO:0000256" key="3">
    <source>
        <dbReference type="SAM" id="MobiDB-lite"/>
    </source>
</evidence>
<proteinExistence type="predicted"/>
<evidence type="ECO:0000256" key="2">
    <source>
        <dbReference type="ARBA" id="ARBA00023163"/>
    </source>
</evidence>
<organism evidence="5 6">
    <name type="scientific">Paracandidimonas soli</name>
    <dbReference type="NCBI Taxonomy" id="1917182"/>
    <lineage>
        <taxon>Bacteria</taxon>
        <taxon>Pseudomonadati</taxon>
        <taxon>Pseudomonadota</taxon>
        <taxon>Betaproteobacteria</taxon>
        <taxon>Burkholderiales</taxon>
        <taxon>Alcaligenaceae</taxon>
        <taxon>Paracandidimonas</taxon>
    </lineage>
</organism>
<evidence type="ECO:0000313" key="6">
    <source>
        <dbReference type="Proteomes" id="UP000294692"/>
    </source>
</evidence>
<dbReference type="PANTHER" id="PTHR30136:SF39">
    <property type="entry name" value="TRANSCRIPTIONAL REGULATORY PROTEIN"/>
    <property type="match status" value="1"/>
</dbReference>
<dbReference type="GO" id="GO:0003700">
    <property type="term" value="F:DNA-binding transcription factor activity"/>
    <property type="evidence" value="ECO:0007669"/>
    <property type="project" value="TreeGrafter"/>
</dbReference>
<evidence type="ECO:0000256" key="1">
    <source>
        <dbReference type="ARBA" id="ARBA00023015"/>
    </source>
</evidence>
<dbReference type="InterPro" id="IPR036390">
    <property type="entry name" value="WH_DNA-bd_sf"/>
</dbReference>
<dbReference type="AlphaFoldDB" id="A0A4V2VSM7"/>
<dbReference type="Gene3D" id="1.10.10.10">
    <property type="entry name" value="Winged helix-like DNA-binding domain superfamily/Winged helix DNA-binding domain"/>
    <property type="match status" value="1"/>
</dbReference>
<dbReference type="EMBL" id="SMBX01000001">
    <property type="protein sequence ID" value="TCV02860.1"/>
    <property type="molecule type" value="Genomic_DNA"/>
</dbReference>
<name>A0A4V2VSM7_9BURK</name>
<comment type="caution">
    <text evidence="5">The sequence shown here is derived from an EMBL/GenBank/DDBJ whole genome shotgun (WGS) entry which is preliminary data.</text>
</comment>
<evidence type="ECO:0000259" key="4">
    <source>
        <dbReference type="PROSITE" id="PS51077"/>
    </source>
</evidence>
<feature type="domain" description="HTH iclR-type" evidence="4">
    <location>
        <begin position="28"/>
        <end position="89"/>
    </location>
</feature>
<keyword evidence="2" id="KW-0804">Transcription</keyword>
<dbReference type="Pfam" id="PF09339">
    <property type="entry name" value="HTH_IclR"/>
    <property type="match status" value="1"/>
</dbReference>
<dbReference type="InterPro" id="IPR050707">
    <property type="entry name" value="HTH_MetabolicPath_Reg"/>
</dbReference>
<dbReference type="InterPro" id="IPR005471">
    <property type="entry name" value="Tscrpt_reg_IclR_N"/>
</dbReference>
<dbReference type="GO" id="GO:0003677">
    <property type="term" value="F:DNA binding"/>
    <property type="evidence" value="ECO:0007669"/>
    <property type="project" value="InterPro"/>
</dbReference>
<dbReference type="SMART" id="SM00346">
    <property type="entry name" value="HTH_ICLR"/>
    <property type="match status" value="1"/>
</dbReference>
<dbReference type="InterPro" id="IPR036388">
    <property type="entry name" value="WH-like_DNA-bd_sf"/>
</dbReference>
<dbReference type="PANTHER" id="PTHR30136">
    <property type="entry name" value="HELIX-TURN-HELIX TRANSCRIPTIONAL REGULATOR, ICLR FAMILY"/>
    <property type="match status" value="1"/>
</dbReference>
<sequence>MRNGLSTPATPSHHRYRMNSSQTSEGGVAAVDRALDIVRTVALHAEPMSLADLARATGFYKSTILRLMASLEKAAFIARRNDGRYCLGPYAHQLGRAYEATHHLVETVRPILLDLVDRGTESASLHVYHNSRFRQCLLRVDSRHSILDRISTGDLLPLDRGAAGRLIQTFHRQGARPSLSNVSALSMGERDPDCAAVASAVFGIGNELLGVISLSGPRERFTPAAIETMSDLCLSAAAQATALLGGQYPSRQEKALSA</sequence>
<dbReference type="Gene3D" id="3.30.450.40">
    <property type="match status" value="2"/>
</dbReference>
<keyword evidence="6" id="KW-1185">Reference proteome</keyword>
<dbReference type="SUPFAM" id="SSF55781">
    <property type="entry name" value="GAF domain-like"/>
    <property type="match status" value="1"/>
</dbReference>
<dbReference type="GO" id="GO:0045892">
    <property type="term" value="P:negative regulation of DNA-templated transcription"/>
    <property type="evidence" value="ECO:0007669"/>
    <property type="project" value="TreeGrafter"/>
</dbReference>
<dbReference type="InterPro" id="IPR029016">
    <property type="entry name" value="GAF-like_dom_sf"/>
</dbReference>
<keyword evidence="1" id="KW-0805">Transcription regulation</keyword>
<dbReference type="PROSITE" id="PS51077">
    <property type="entry name" value="HTH_ICLR"/>
    <property type="match status" value="1"/>
</dbReference>
<evidence type="ECO:0000313" key="5">
    <source>
        <dbReference type="EMBL" id="TCV02860.1"/>
    </source>
</evidence>